<reference evidence="14 15" key="1">
    <citation type="submission" date="2020-04" db="EMBL/GenBank/DDBJ databases">
        <authorList>
            <person name="Hitch T.C.A."/>
            <person name="Wylensek D."/>
            <person name="Clavel T."/>
        </authorList>
    </citation>
    <scope>NUCLEOTIDE SEQUENCE [LARGE SCALE GENOMIC DNA]</scope>
    <source>
        <strain evidence="14 15">BSM-383-APC-22F</strain>
    </source>
</reference>
<evidence type="ECO:0000256" key="2">
    <source>
        <dbReference type="ARBA" id="ARBA00010141"/>
    </source>
</evidence>
<keyword evidence="6 10" id="KW-0464">Manganese</keyword>
<evidence type="ECO:0000256" key="4">
    <source>
        <dbReference type="ARBA" id="ARBA00022801"/>
    </source>
</evidence>
<proteinExistence type="inferred from homology"/>
<dbReference type="InterPro" id="IPR053715">
    <property type="entry name" value="GH4_Enzyme_sf"/>
</dbReference>
<evidence type="ECO:0000256" key="7">
    <source>
        <dbReference type="ARBA" id="ARBA00023277"/>
    </source>
</evidence>
<sequence>MSKKFTFIGAGSLDFTRDLVRDILTFDAFTDCTFALMDINEKRLNYAYEGVKKIIKASGCPAKVIGTTNRKEALEGADGVLITILQGGVDVWRNDIEIPKKYGVDICVGDTRGPSGIFRFLRTAPILLDIIRDVEDVCPNAIVLNYTNPMAMLVSYLQTQTKVNVTGLCHSVQGTAAMLASWMGIDKDNLDYVCAGINHQAFFLKLESDGKDVYPILKERIHDPNIAMEEPVRNEMFKKLGYYPTESSGHNSEYNPWFRKRKDLIEKYCTNGTGWNPGEYAYILHEYLEREDTWEREYQEWLSSDSVDLCRGEEYASNIFNAVFGDGTPYFFNANLRNDHYITNVQSGACVEVPVIATKKGIHVTNRVTLPDPISLMVDHSARIEELAVKGAIEGNPDYIFQAILFDPLTASVCSMEEIYEMTQEMLQENKDFLSYFKTLSLTKI</sequence>
<name>A0A7X9NG33_9FIRM</name>
<dbReference type="Pfam" id="PF11975">
    <property type="entry name" value="Glyco_hydro_4C"/>
    <property type="match status" value="1"/>
</dbReference>
<dbReference type="PANTHER" id="PTHR32092:SF6">
    <property type="entry name" value="ALPHA-GALACTOSIDASE"/>
    <property type="match status" value="1"/>
</dbReference>
<evidence type="ECO:0000313" key="14">
    <source>
        <dbReference type="EMBL" id="NME43561.1"/>
    </source>
</evidence>
<protein>
    <submittedName>
        <fullName evidence="14">Alpha-glucosidase/alpha-galactosidase</fullName>
    </submittedName>
</protein>
<evidence type="ECO:0000313" key="15">
    <source>
        <dbReference type="Proteomes" id="UP000540014"/>
    </source>
</evidence>
<feature type="binding site" evidence="9">
    <location>
        <position position="148"/>
    </location>
    <ligand>
        <name>substrate</name>
    </ligand>
</feature>
<gene>
    <name evidence="14" type="ORF">HF861_01490</name>
</gene>
<comment type="cofactor">
    <cofactor evidence="1">
        <name>Mn(2+)</name>
        <dbReference type="ChEBI" id="CHEBI:29035"/>
    </cofactor>
</comment>
<dbReference type="Proteomes" id="UP000540014">
    <property type="component" value="Unassembled WGS sequence"/>
</dbReference>
<evidence type="ECO:0000256" key="5">
    <source>
        <dbReference type="ARBA" id="ARBA00023027"/>
    </source>
</evidence>
<keyword evidence="7" id="KW-0119">Carbohydrate metabolism</keyword>
<comment type="cofactor">
    <cofactor evidence="12">
        <name>NAD(+)</name>
        <dbReference type="ChEBI" id="CHEBI:57540"/>
    </cofactor>
    <text evidence="12">Binds 1 NAD(+) per subunit.</text>
</comment>
<dbReference type="SUPFAM" id="SSF51735">
    <property type="entry name" value="NAD(P)-binding Rossmann-fold domains"/>
    <property type="match status" value="1"/>
</dbReference>
<accession>A0A7X9NG33</accession>
<dbReference type="CDD" id="cd05297">
    <property type="entry name" value="GH4_alpha_glucosidase_galactosidase"/>
    <property type="match status" value="1"/>
</dbReference>
<dbReference type="InterPro" id="IPR036291">
    <property type="entry name" value="NAD(P)-bd_dom_sf"/>
</dbReference>
<comment type="similarity">
    <text evidence="2 12">Belongs to the glycosyl hydrolase 4 family.</text>
</comment>
<feature type="binding site" evidence="10">
    <location>
        <position position="169"/>
    </location>
    <ligand>
        <name>Mn(2+)</name>
        <dbReference type="ChEBI" id="CHEBI:29035"/>
    </ligand>
</feature>
<evidence type="ECO:0000256" key="12">
    <source>
        <dbReference type="RuleBase" id="RU361152"/>
    </source>
</evidence>
<dbReference type="PRINTS" id="PR00732">
    <property type="entry name" value="GLHYDRLASE4"/>
</dbReference>
<keyword evidence="5 12" id="KW-0520">NAD</keyword>
<dbReference type="GO" id="GO:0046872">
    <property type="term" value="F:metal ion binding"/>
    <property type="evidence" value="ECO:0007669"/>
    <property type="project" value="UniProtKB-KW"/>
</dbReference>
<dbReference type="InterPro" id="IPR001088">
    <property type="entry name" value="Glyco_hydro_4"/>
</dbReference>
<feature type="domain" description="Glycosyl hydrolase family 4 C-terminal" evidence="13">
    <location>
        <begin position="194"/>
        <end position="410"/>
    </location>
</feature>
<evidence type="ECO:0000256" key="10">
    <source>
        <dbReference type="PIRSR" id="PIRSR601088-3"/>
    </source>
</evidence>
<dbReference type="InterPro" id="IPR015955">
    <property type="entry name" value="Lactate_DH/Glyco_Ohase_4_C"/>
</dbReference>
<dbReference type="GO" id="GO:0004553">
    <property type="term" value="F:hydrolase activity, hydrolyzing O-glycosyl compounds"/>
    <property type="evidence" value="ECO:0007669"/>
    <property type="project" value="InterPro"/>
</dbReference>
<keyword evidence="10" id="KW-0408">Iron</keyword>
<keyword evidence="4 12" id="KW-0378">Hydrolase</keyword>
<dbReference type="SUPFAM" id="SSF56327">
    <property type="entry name" value="LDH C-terminal domain-like"/>
    <property type="match status" value="1"/>
</dbReference>
<evidence type="ECO:0000259" key="13">
    <source>
        <dbReference type="Pfam" id="PF11975"/>
    </source>
</evidence>
<organism evidence="14 15">
    <name type="scientific">Faecalicoccus pleomorphus</name>
    <dbReference type="NCBI Taxonomy" id="1323"/>
    <lineage>
        <taxon>Bacteria</taxon>
        <taxon>Bacillati</taxon>
        <taxon>Bacillota</taxon>
        <taxon>Erysipelotrichia</taxon>
        <taxon>Erysipelotrichales</taxon>
        <taxon>Erysipelotrichaceae</taxon>
        <taxon>Faecalicoccus</taxon>
    </lineage>
</organism>
<dbReference type="RefSeq" id="WP_168964596.1">
    <property type="nucleotide sequence ID" value="NZ_JABAFR010000002.1"/>
</dbReference>
<evidence type="ECO:0000256" key="1">
    <source>
        <dbReference type="ARBA" id="ARBA00001936"/>
    </source>
</evidence>
<evidence type="ECO:0000256" key="3">
    <source>
        <dbReference type="ARBA" id="ARBA00022723"/>
    </source>
</evidence>
<dbReference type="GO" id="GO:0016616">
    <property type="term" value="F:oxidoreductase activity, acting on the CH-OH group of donors, NAD or NADP as acceptor"/>
    <property type="evidence" value="ECO:0007669"/>
    <property type="project" value="InterPro"/>
</dbReference>
<dbReference type="InterPro" id="IPR022616">
    <property type="entry name" value="Glyco_hydro_4_C"/>
</dbReference>
<dbReference type="GO" id="GO:0005975">
    <property type="term" value="P:carbohydrate metabolic process"/>
    <property type="evidence" value="ECO:0007669"/>
    <property type="project" value="InterPro"/>
</dbReference>
<keyword evidence="3 10" id="KW-0479">Metal-binding</keyword>
<comment type="caution">
    <text evidence="14">The sequence shown here is derived from an EMBL/GenBank/DDBJ whole genome shotgun (WGS) entry which is preliminary data.</text>
</comment>
<dbReference type="PANTHER" id="PTHR32092">
    <property type="entry name" value="6-PHOSPHO-BETA-GLUCOSIDASE-RELATED"/>
    <property type="match status" value="1"/>
</dbReference>
<dbReference type="EMBL" id="JABAFR010000002">
    <property type="protein sequence ID" value="NME43561.1"/>
    <property type="molecule type" value="Genomic_DNA"/>
</dbReference>
<dbReference type="Gene3D" id="3.90.1820.10">
    <property type="entry name" value="AglA-like glucosidase"/>
    <property type="match status" value="1"/>
</dbReference>
<feature type="site" description="Increases basicity of active site Tyr" evidence="11">
    <location>
        <position position="110"/>
    </location>
</feature>
<keyword evidence="10" id="KW-0170">Cobalt</keyword>
<evidence type="ECO:0000256" key="9">
    <source>
        <dbReference type="PIRSR" id="PIRSR601088-2"/>
    </source>
</evidence>
<evidence type="ECO:0000256" key="11">
    <source>
        <dbReference type="PIRSR" id="PIRSR601088-4"/>
    </source>
</evidence>
<dbReference type="Pfam" id="PF02056">
    <property type="entry name" value="Glyco_hydro_4"/>
    <property type="match status" value="1"/>
</dbReference>
<evidence type="ECO:0000256" key="6">
    <source>
        <dbReference type="ARBA" id="ARBA00023211"/>
    </source>
</evidence>
<dbReference type="AlphaFoldDB" id="A0A7X9NG33"/>
<evidence type="ECO:0000256" key="8">
    <source>
        <dbReference type="ARBA" id="ARBA00023295"/>
    </source>
</evidence>
<keyword evidence="8 12" id="KW-0326">Glycosidase</keyword>
<feature type="binding site" evidence="10">
    <location>
        <position position="199"/>
    </location>
    <ligand>
        <name>Mn(2+)</name>
        <dbReference type="ChEBI" id="CHEBI:29035"/>
    </ligand>
</feature>
<keyword evidence="10" id="KW-0533">Nickel</keyword>